<dbReference type="GO" id="GO:0046872">
    <property type="term" value="F:metal ion binding"/>
    <property type="evidence" value="ECO:0007669"/>
    <property type="project" value="InterPro"/>
</dbReference>
<dbReference type="AlphaFoldDB" id="A0A1F6LLD9"/>
<dbReference type="EMBL" id="MFPS01000001">
    <property type="protein sequence ID" value="OGH60207.1"/>
    <property type="molecule type" value="Genomic_DNA"/>
</dbReference>
<proteinExistence type="predicted"/>
<evidence type="ECO:0000313" key="2">
    <source>
        <dbReference type="Proteomes" id="UP000177067"/>
    </source>
</evidence>
<accession>A0A1F6LLD9</accession>
<evidence type="ECO:0000313" key="1">
    <source>
        <dbReference type="EMBL" id="OGH60207.1"/>
    </source>
</evidence>
<organism evidence="1 2">
    <name type="scientific">Candidatus Magasanikbacteria bacterium RIFCSPHIGHO2_01_FULL_33_34</name>
    <dbReference type="NCBI Taxonomy" id="1798671"/>
    <lineage>
        <taxon>Bacteria</taxon>
        <taxon>Candidatus Magasanikiibacteriota</taxon>
    </lineage>
</organism>
<name>A0A1F6LLD9_9BACT</name>
<dbReference type="Proteomes" id="UP000177067">
    <property type="component" value="Unassembled WGS sequence"/>
</dbReference>
<comment type="caution">
    <text evidence="1">The sequence shown here is derived from an EMBL/GenBank/DDBJ whole genome shotgun (WGS) entry which is preliminary data.</text>
</comment>
<dbReference type="Pfam" id="PF00491">
    <property type="entry name" value="Arginase"/>
    <property type="match status" value="1"/>
</dbReference>
<dbReference type="InterPro" id="IPR006035">
    <property type="entry name" value="Ureohydrolase"/>
</dbReference>
<sequence length="150" mass="16978">MITIWNFIVKKNELNCGTFIKAILQDTNASSALFIGNRPPKSQLLKGIPHLYLLEKHLCTGKKFEKLKTKLKHLPDDVYLSFDLDVMDVQAIKTAWDQGTLTIPEIMQCIEIIKQHKNIIGADINGYIGPPDIFPDRSLYLKIANSILLS</sequence>
<dbReference type="Gene3D" id="3.40.800.10">
    <property type="entry name" value="Ureohydrolase domain"/>
    <property type="match status" value="1"/>
</dbReference>
<protein>
    <recommendedName>
        <fullName evidence="3">Arginase</fullName>
    </recommendedName>
</protein>
<dbReference type="GO" id="GO:0016813">
    <property type="term" value="F:hydrolase activity, acting on carbon-nitrogen (but not peptide) bonds, in linear amidines"/>
    <property type="evidence" value="ECO:0007669"/>
    <property type="project" value="UniProtKB-ARBA"/>
</dbReference>
<reference evidence="1 2" key="1">
    <citation type="journal article" date="2016" name="Nat. Commun.">
        <title>Thousands of microbial genomes shed light on interconnected biogeochemical processes in an aquifer system.</title>
        <authorList>
            <person name="Anantharaman K."/>
            <person name="Brown C.T."/>
            <person name="Hug L.A."/>
            <person name="Sharon I."/>
            <person name="Castelle C.J."/>
            <person name="Probst A.J."/>
            <person name="Thomas B.C."/>
            <person name="Singh A."/>
            <person name="Wilkins M.J."/>
            <person name="Karaoz U."/>
            <person name="Brodie E.L."/>
            <person name="Williams K.H."/>
            <person name="Hubbard S.S."/>
            <person name="Banfield J.F."/>
        </authorList>
    </citation>
    <scope>NUCLEOTIDE SEQUENCE [LARGE SCALE GENOMIC DNA]</scope>
</reference>
<dbReference type="SUPFAM" id="SSF52768">
    <property type="entry name" value="Arginase/deacetylase"/>
    <property type="match status" value="1"/>
</dbReference>
<gene>
    <name evidence="1" type="ORF">A2725_04560</name>
</gene>
<dbReference type="InterPro" id="IPR023696">
    <property type="entry name" value="Ureohydrolase_dom_sf"/>
</dbReference>
<evidence type="ECO:0008006" key="3">
    <source>
        <dbReference type="Google" id="ProtNLM"/>
    </source>
</evidence>